<reference evidence="1 2" key="1">
    <citation type="submission" date="2016-10" db="EMBL/GenBank/DDBJ databases">
        <title>Silvanigrella aquatica sp. nov., isolated from a freshwater lake located in the Black Forest, Germany, description of Silvanigrellaceae fam. nov., Silvanigrellales ord. nov., reclassification of the order Bdellovibrionales in the class Oligoflexia, reclassification of the families Bacteriovoracaceae and Halobacteriovoraceae in the new order Bacteriovoracales ord. nov., and reclassification of the family Pseudobacteriovoracaceae in the order Oligoflexiales.</title>
        <authorList>
            <person name="Hahn M.W."/>
            <person name="Schmidt J."/>
            <person name="Koll U."/>
            <person name="Rohde M."/>
            <person name="Verbag S."/>
            <person name="Pitt A."/>
            <person name="Nakai R."/>
            <person name="Naganuma T."/>
            <person name="Lang E."/>
        </authorList>
    </citation>
    <scope>NUCLEOTIDE SEQUENCE [LARGE SCALE GENOMIC DNA]</scope>
    <source>
        <strain evidence="1 2">MWH-Nonnen-W8red</strain>
    </source>
</reference>
<dbReference type="OrthoDB" id="2858797at2"/>
<organism evidence="1 2">
    <name type="scientific">Silvanigrella aquatica</name>
    <dbReference type="NCBI Taxonomy" id="1915309"/>
    <lineage>
        <taxon>Bacteria</taxon>
        <taxon>Pseudomonadati</taxon>
        <taxon>Bdellovibrionota</taxon>
        <taxon>Oligoflexia</taxon>
        <taxon>Silvanigrellales</taxon>
        <taxon>Silvanigrellaceae</taxon>
        <taxon>Silvanigrella</taxon>
    </lineage>
</organism>
<gene>
    <name evidence="1" type="ORF">AXG55_06805</name>
</gene>
<dbReference type="KEGG" id="saqi:AXG55_06805"/>
<evidence type="ECO:0000313" key="1">
    <source>
        <dbReference type="EMBL" id="APJ03630.1"/>
    </source>
</evidence>
<keyword evidence="2" id="KW-1185">Reference proteome</keyword>
<dbReference type="RefSeq" id="WP_148697370.1">
    <property type="nucleotide sequence ID" value="NZ_CP017834.1"/>
</dbReference>
<accession>A0A1L4D0B8</accession>
<dbReference type="Proteomes" id="UP000184731">
    <property type="component" value="Chromosome"/>
</dbReference>
<dbReference type="EMBL" id="CP017834">
    <property type="protein sequence ID" value="APJ03630.1"/>
    <property type="molecule type" value="Genomic_DNA"/>
</dbReference>
<proteinExistence type="predicted"/>
<protein>
    <submittedName>
        <fullName evidence="1">Uncharacterized protein</fullName>
    </submittedName>
</protein>
<evidence type="ECO:0000313" key="2">
    <source>
        <dbReference type="Proteomes" id="UP000184731"/>
    </source>
</evidence>
<sequence>MQNPVYMQLNVGANEANRLYWHGQYYSLEVVLVFPKQVESKDEMQKNLELSTLVLKLTPFKNHFRAKMLASLTSQENVQQSNIIGLTVTINIRTLKILEILDTREIATTLDGEGSGSIQRDESHQIKLSDKENSSLIEALEKLAEGNLMPHLRQPFISFFPDFVDDQWQERIPKRQKKSALVPFQAVFPYAGSIERSFENKMFAMDDLYCVNPECDCSEVTCVVLTFDPETGREITHGGFKYNLDKKTFKAIPNFPSSFNSQEWFKQFSKQNAIQLQLAFQARYDFLRERIK</sequence>
<dbReference type="AlphaFoldDB" id="A0A1L4D0B8"/>
<name>A0A1L4D0B8_9BACT</name>